<evidence type="ECO:0000313" key="1">
    <source>
        <dbReference type="EMBL" id="CDZ86634.1"/>
    </source>
</evidence>
<name>A0A078LQJ6_CITKO</name>
<dbReference type="AlphaFoldDB" id="A0A078LQJ6"/>
<dbReference type="EMBL" id="LK931337">
    <property type="protein sequence ID" value="CDZ86634.1"/>
    <property type="molecule type" value="Genomic_DNA"/>
</dbReference>
<gene>
    <name evidence="1" type="ORF">BN1086_04885</name>
</gene>
<sequence>MLIAIHYLTELNCLKKHILDDAPEHIITVPLKHLQGALRRWDIWLDNSFSLRKSPREAVAGERMAGSASPHLPGAGT</sequence>
<accession>A0A078LQJ6</accession>
<reference evidence="1" key="1">
    <citation type="submission" date="2014-06" db="EMBL/GenBank/DDBJ databases">
        <authorList>
            <person name="Urmite Genomes Urmite Genomes"/>
        </authorList>
    </citation>
    <scope>NUCLEOTIDE SEQUENCE</scope>
</reference>
<dbReference type="PATRIC" id="fig|545.12.peg.4920"/>
<protein>
    <submittedName>
        <fullName evidence="1">Transposase</fullName>
    </submittedName>
</protein>
<organism evidence="1">
    <name type="scientific">Citrobacter koseri</name>
    <name type="common">Citrobacter diversus</name>
    <dbReference type="NCBI Taxonomy" id="545"/>
    <lineage>
        <taxon>Bacteria</taxon>
        <taxon>Pseudomonadati</taxon>
        <taxon>Pseudomonadota</taxon>
        <taxon>Gammaproteobacteria</taxon>
        <taxon>Enterobacterales</taxon>
        <taxon>Enterobacteriaceae</taxon>
        <taxon>Citrobacter</taxon>
    </lineage>
</organism>
<proteinExistence type="predicted"/>